<reference evidence="2 3" key="1">
    <citation type="submission" date="2017-08" db="EMBL/GenBank/DDBJ databases">
        <title>Lysobacter sylvestris genome.</title>
        <authorList>
            <person name="Zhang D.-C."/>
            <person name="Albuquerque L."/>
            <person name="Franca L."/>
            <person name="Froufe H.J.C."/>
            <person name="Barroso C."/>
            <person name="Egas C."/>
            <person name="Da Costa M."/>
            <person name="Margesin R."/>
        </authorList>
    </citation>
    <scope>NUCLEOTIDE SEQUENCE [LARGE SCALE GENOMIC DNA]</scope>
    <source>
        <strain evidence="2 3">AM20-91</strain>
    </source>
</reference>
<dbReference type="EMBL" id="NPZB01000001">
    <property type="protein sequence ID" value="PNS09822.1"/>
    <property type="molecule type" value="Genomic_DNA"/>
</dbReference>
<gene>
    <name evidence="2" type="ORF">Lysil_1451</name>
</gene>
<name>A0A2K1Q441_9GAMM</name>
<evidence type="ECO:0000256" key="1">
    <source>
        <dbReference type="SAM" id="MobiDB-lite"/>
    </source>
</evidence>
<keyword evidence="3" id="KW-1185">Reference proteome</keyword>
<comment type="caution">
    <text evidence="2">The sequence shown here is derived from an EMBL/GenBank/DDBJ whole genome shotgun (WGS) entry which is preliminary data.</text>
</comment>
<feature type="region of interest" description="Disordered" evidence="1">
    <location>
        <begin position="1"/>
        <end position="80"/>
    </location>
</feature>
<evidence type="ECO:0000313" key="3">
    <source>
        <dbReference type="Proteomes" id="UP000236220"/>
    </source>
</evidence>
<proteinExistence type="predicted"/>
<dbReference type="AlphaFoldDB" id="A0A2K1Q441"/>
<accession>A0A2K1Q441</accession>
<evidence type="ECO:0000313" key="2">
    <source>
        <dbReference type="EMBL" id="PNS09822.1"/>
    </source>
</evidence>
<dbReference type="Proteomes" id="UP000236220">
    <property type="component" value="Unassembled WGS sequence"/>
</dbReference>
<organism evidence="2 3">
    <name type="scientific">Solilutibacter silvestris</name>
    <dbReference type="NCBI Taxonomy" id="1645665"/>
    <lineage>
        <taxon>Bacteria</taxon>
        <taxon>Pseudomonadati</taxon>
        <taxon>Pseudomonadota</taxon>
        <taxon>Gammaproteobacteria</taxon>
        <taxon>Lysobacterales</taxon>
        <taxon>Lysobacteraceae</taxon>
        <taxon>Solilutibacter</taxon>
    </lineage>
</organism>
<protein>
    <submittedName>
        <fullName evidence="2">Uncharacterized protein</fullName>
    </submittedName>
</protein>
<sequence>MCSHGKRLRSISQDSAAQMESRPDSGGYWRVDAGDLRRHSPRTPRYLSMRPKTFRSPRSRCPLDRFPGSPQQGRSPSCLPCPPVRSREGLTVAKKLPAVDWSLLPLLLTNELVAQVLSKAVRTVQDDATRAPWRLPPRVAIEGSNSVRYDRDAFRRWLEERIVGDIPNPVFSPRPGRSKGTTVEAMRARRECQRKAASEGVV</sequence>